<evidence type="ECO:0000256" key="5">
    <source>
        <dbReference type="ARBA" id="ARBA00022833"/>
    </source>
</evidence>
<accession>A0A8C9Z4B1</accession>
<feature type="zinc finger region" description="C3H1-type" evidence="6">
    <location>
        <begin position="75"/>
        <end position="99"/>
    </location>
</feature>
<dbReference type="GO" id="GO:0003950">
    <property type="term" value="F:NAD+ poly-ADP-ribosyltransferase activity"/>
    <property type="evidence" value="ECO:0007669"/>
    <property type="project" value="TreeGrafter"/>
</dbReference>
<evidence type="ECO:0000259" key="7">
    <source>
        <dbReference type="PROSITE" id="PS50103"/>
    </source>
</evidence>
<dbReference type="InterPro" id="IPR057602">
    <property type="entry name" value="Zfn-CCCH_PARP12"/>
</dbReference>
<keyword evidence="9" id="KW-1185">Reference proteome</keyword>
<reference evidence="8" key="2">
    <citation type="submission" date="2025-09" db="UniProtKB">
        <authorList>
            <consortium name="Ensembl"/>
        </authorList>
    </citation>
    <scope>IDENTIFICATION</scope>
</reference>
<evidence type="ECO:0000256" key="1">
    <source>
        <dbReference type="ARBA" id="ARBA00022553"/>
    </source>
</evidence>
<keyword evidence="3" id="KW-0677">Repeat</keyword>
<dbReference type="GO" id="GO:1990404">
    <property type="term" value="F:NAD+-protein mono-ADP-ribosyltransferase activity"/>
    <property type="evidence" value="ECO:0007669"/>
    <property type="project" value="TreeGrafter"/>
</dbReference>
<dbReference type="Ensembl" id="ENSSLUT00000034771.1">
    <property type="protein sequence ID" value="ENSSLUP00000033719.1"/>
    <property type="gene ID" value="ENSSLUG00000014995.1"/>
</dbReference>
<dbReference type="PROSITE" id="PS50103">
    <property type="entry name" value="ZF_C3H1"/>
    <property type="match status" value="1"/>
</dbReference>
<dbReference type="PANTHER" id="PTHR45740:SF15">
    <property type="entry name" value="ZINC FINGER CCCH TYPE DOMAIN CONTAINING 1-LIKE"/>
    <property type="match status" value="1"/>
</dbReference>
<dbReference type="GO" id="GO:0005634">
    <property type="term" value="C:nucleus"/>
    <property type="evidence" value="ECO:0007669"/>
    <property type="project" value="TreeGrafter"/>
</dbReference>
<dbReference type="PANTHER" id="PTHR45740">
    <property type="entry name" value="POLY [ADP-RIBOSE] POLYMERASE"/>
    <property type="match status" value="1"/>
</dbReference>
<proteinExistence type="predicted"/>
<dbReference type="Proteomes" id="UP000694568">
    <property type="component" value="Unplaced"/>
</dbReference>
<evidence type="ECO:0000313" key="8">
    <source>
        <dbReference type="Ensembl" id="ENSSLUP00000033719.1"/>
    </source>
</evidence>
<evidence type="ECO:0000256" key="6">
    <source>
        <dbReference type="PROSITE-ProRule" id="PRU00723"/>
    </source>
</evidence>
<dbReference type="InterPro" id="IPR051712">
    <property type="entry name" value="ARTD-AVP"/>
</dbReference>
<sequence>MESEILKIICANQGSVDTDYLILNLGLGDATYDIISNQDRFALSCPFGQPKVVARTRLKLCRVRECPGSCRALHLCKKFLLTGSCPFTRTGCRFSHELDSDHNAGLLREHELESLSRAELCTLLLQSDNWLLPDICHNYNNGGGEFGLCQEGFACKRLHICERFLNRDCTCSKAHDFNAPQPYKSLQEKGVPEDLTHSLKSVYANILALKYTDRRQQNLPNNTDANSNTCCNRIYYFRHPNKRPT</sequence>
<evidence type="ECO:0000256" key="4">
    <source>
        <dbReference type="ARBA" id="ARBA00022771"/>
    </source>
</evidence>
<dbReference type="InterPro" id="IPR000571">
    <property type="entry name" value="Znf_CCCH"/>
</dbReference>
<keyword evidence="5 6" id="KW-0862">Zinc</keyword>
<evidence type="ECO:0000313" key="9">
    <source>
        <dbReference type="Proteomes" id="UP000694568"/>
    </source>
</evidence>
<dbReference type="GeneTree" id="ENSGT00940000162001"/>
<protein>
    <recommendedName>
        <fullName evidence="7">C3H1-type domain-containing protein</fullName>
    </recommendedName>
</protein>
<feature type="domain" description="C3H1-type" evidence="7">
    <location>
        <begin position="75"/>
        <end position="99"/>
    </location>
</feature>
<keyword evidence="4 6" id="KW-0863">Zinc-finger</keyword>
<dbReference type="Pfam" id="PF25261">
    <property type="entry name" value="zf-CCCH_PARP12"/>
    <property type="match status" value="1"/>
</dbReference>
<dbReference type="GO" id="GO:0008270">
    <property type="term" value="F:zinc ion binding"/>
    <property type="evidence" value="ECO:0007669"/>
    <property type="project" value="UniProtKB-KW"/>
</dbReference>
<reference evidence="8" key="1">
    <citation type="submission" date="2025-08" db="UniProtKB">
        <authorList>
            <consortium name="Ensembl"/>
        </authorList>
    </citation>
    <scope>IDENTIFICATION</scope>
</reference>
<dbReference type="AlphaFoldDB" id="A0A8C9Z4B1"/>
<name>A0A8C9Z4B1_SANLU</name>
<organism evidence="8 9">
    <name type="scientific">Sander lucioperca</name>
    <name type="common">Pike-perch</name>
    <name type="synonym">Perca lucioperca</name>
    <dbReference type="NCBI Taxonomy" id="283035"/>
    <lineage>
        <taxon>Eukaryota</taxon>
        <taxon>Metazoa</taxon>
        <taxon>Chordata</taxon>
        <taxon>Craniata</taxon>
        <taxon>Vertebrata</taxon>
        <taxon>Euteleostomi</taxon>
        <taxon>Actinopterygii</taxon>
        <taxon>Neopterygii</taxon>
        <taxon>Teleostei</taxon>
        <taxon>Neoteleostei</taxon>
        <taxon>Acanthomorphata</taxon>
        <taxon>Eupercaria</taxon>
        <taxon>Perciformes</taxon>
        <taxon>Percoidei</taxon>
        <taxon>Percidae</taxon>
        <taxon>Luciopercinae</taxon>
        <taxon>Sander</taxon>
    </lineage>
</organism>
<keyword evidence="1" id="KW-0597">Phosphoprotein</keyword>
<keyword evidence="2 6" id="KW-0479">Metal-binding</keyword>
<evidence type="ECO:0000256" key="2">
    <source>
        <dbReference type="ARBA" id="ARBA00022723"/>
    </source>
</evidence>
<evidence type="ECO:0000256" key="3">
    <source>
        <dbReference type="ARBA" id="ARBA00022737"/>
    </source>
</evidence>